<proteinExistence type="predicted"/>
<feature type="transmembrane region" description="Helical" evidence="1">
    <location>
        <begin position="14"/>
        <end position="33"/>
    </location>
</feature>
<gene>
    <name evidence="3" type="ORF">BP5796_11991</name>
</gene>
<dbReference type="Proteomes" id="UP000256328">
    <property type="component" value="Unassembled WGS sequence"/>
</dbReference>
<dbReference type="AlphaFoldDB" id="A0A3D8QBI2"/>
<feature type="transmembrane region" description="Helical" evidence="1">
    <location>
        <begin position="45"/>
        <end position="63"/>
    </location>
</feature>
<dbReference type="EMBL" id="PDLN01000020">
    <property type="protein sequence ID" value="RDW59067.1"/>
    <property type="molecule type" value="Genomic_DNA"/>
</dbReference>
<feature type="domain" description="Rhodopsin" evidence="2">
    <location>
        <begin position="26"/>
        <end position="154"/>
    </location>
</feature>
<feature type="transmembrane region" description="Helical" evidence="1">
    <location>
        <begin position="123"/>
        <end position="146"/>
    </location>
</feature>
<reference evidence="3 4" key="1">
    <citation type="journal article" date="2018" name="IMA Fungus">
        <title>IMA Genome-F 9: Draft genome sequence of Annulohypoxylon stygium, Aspergillus mulundensis, Berkeleyomyces basicola (syn. Thielaviopsis basicola), Ceratocystis smalleyi, two Cercospora beticola strains, Coleophoma cylindrospora, Fusarium fracticaudum, Phialophora cf. hyalina, and Morchella septimelata.</title>
        <authorList>
            <person name="Wingfield B.D."/>
            <person name="Bills G.F."/>
            <person name="Dong Y."/>
            <person name="Huang W."/>
            <person name="Nel W.J."/>
            <person name="Swalarsk-Parry B.S."/>
            <person name="Vaghefi N."/>
            <person name="Wilken P.M."/>
            <person name="An Z."/>
            <person name="de Beer Z.W."/>
            <person name="De Vos L."/>
            <person name="Chen L."/>
            <person name="Duong T.A."/>
            <person name="Gao Y."/>
            <person name="Hammerbacher A."/>
            <person name="Kikkert J.R."/>
            <person name="Li Y."/>
            <person name="Li H."/>
            <person name="Li K."/>
            <person name="Li Q."/>
            <person name="Liu X."/>
            <person name="Ma X."/>
            <person name="Naidoo K."/>
            <person name="Pethybridge S.J."/>
            <person name="Sun J."/>
            <person name="Steenkamp E.T."/>
            <person name="van der Nest M.A."/>
            <person name="van Wyk S."/>
            <person name="Wingfield M.J."/>
            <person name="Xiong C."/>
            <person name="Yue Q."/>
            <person name="Zhang X."/>
        </authorList>
    </citation>
    <scope>NUCLEOTIDE SEQUENCE [LARGE SCALE GENOMIC DNA]</scope>
    <source>
        <strain evidence="3 4">BP5796</strain>
    </source>
</reference>
<dbReference type="OrthoDB" id="444631at2759"/>
<sequence>MTLGSGDYAVACEWAFTSAAIVVVALRISVRLLHHRRPLNQSDIWVLIGLLLNIVLVVLYTWASRLGGTDPANHVITEQAQILLLKIAYASGAIWDIGLYMPKFSLLALYYDVILIVFRKLRIALHVITGFIVSAALVTICVDLFWCPHIPSNW</sequence>
<comment type="caution">
    <text evidence="3">The sequence shown here is derived from an EMBL/GenBank/DDBJ whole genome shotgun (WGS) entry which is preliminary data.</text>
</comment>
<evidence type="ECO:0000313" key="4">
    <source>
        <dbReference type="Proteomes" id="UP000256328"/>
    </source>
</evidence>
<accession>A0A3D8QBI2</accession>
<dbReference type="Pfam" id="PF20684">
    <property type="entry name" value="Fung_rhodopsin"/>
    <property type="match status" value="1"/>
</dbReference>
<name>A0A3D8QBI2_9HELO</name>
<evidence type="ECO:0000256" key="1">
    <source>
        <dbReference type="SAM" id="Phobius"/>
    </source>
</evidence>
<keyword evidence="4" id="KW-1185">Reference proteome</keyword>
<evidence type="ECO:0000313" key="3">
    <source>
        <dbReference type="EMBL" id="RDW59067.1"/>
    </source>
</evidence>
<keyword evidence="1" id="KW-0812">Transmembrane</keyword>
<keyword evidence="1" id="KW-0472">Membrane</keyword>
<dbReference type="InterPro" id="IPR049326">
    <property type="entry name" value="Rhodopsin_dom_fungi"/>
</dbReference>
<keyword evidence="1" id="KW-1133">Transmembrane helix</keyword>
<organism evidence="3 4">
    <name type="scientific">Coleophoma crateriformis</name>
    <dbReference type="NCBI Taxonomy" id="565419"/>
    <lineage>
        <taxon>Eukaryota</taxon>
        <taxon>Fungi</taxon>
        <taxon>Dikarya</taxon>
        <taxon>Ascomycota</taxon>
        <taxon>Pezizomycotina</taxon>
        <taxon>Leotiomycetes</taxon>
        <taxon>Helotiales</taxon>
        <taxon>Dermateaceae</taxon>
        <taxon>Coleophoma</taxon>
    </lineage>
</organism>
<protein>
    <recommendedName>
        <fullName evidence="2">Rhodopsin domain-containing protein</fullName>
    </recommendedName>
</protein>
<evidence type="ECO:0000259" key="2">
    <source>
        <dbReference type="Pfam" id="PF20684"/>
    </source>
</evidence>